<proteinExistence type="predicted"/>
<protein>
    <recommendedName>
        <fullName evidence="1">Pyridoxamine 5'-phosphate oxidase N-terminal domain-containing protein</fullName>
    </recommendedName>
</protein>
<evidence type="ECO:0000313" key="2">
    <source>
        <dbReference type="EMBL" id="NMG25433.1"/>
    </source>
</evidence>
<evidence type="ECO:0000259" key="1">
    <source>
        <dbReference type="Pfam" id="PF01243"/>
    </source>
</evidence>
<name>A0ABX1PNH2_9RHOO</name>
<dbReference type="InterPro" id="IPR011576">
    <property type="entry name" value="Pyridox_Oxase_N"/>
</dbReference>
<dbReference type="RefSeq" id="WP_169118792.1">
    <property type="nucleotide sequence ID" value="NZ_WTVG02000035.1"/>
</dbReference>
<dbReference type="InterPro" id="IPR012349">
    <property type="entry name" value="Split_barrel_FMN-bd"/>
</dbReference>
<dbReference type="SUPFAM" id="SSF50475">
    <property type="entry name" value="FMN-binding split barrel"/>
    <property type="match status" value="1"/>
</dbReference>
<dbReference type="EMBL" id="WTVG01000032">
    <property type="protein sequence ID" value="NMG25433.1"/>
    <property type="molecule type" value="Genomic_DNA"/>
</dbReference>
<sequence length="155" mass="16844">MTSANVITPDMPAKLLDYLRRGGPALLLTTGADGYPSSAYTWAVALDGKRLRFGADEGGSGYGNLQRTSQAAVHIIGPDNLAYLVKGTTRFLKEHINAASPARMALFELDVIGARDQSFPGVTAKPFTYEWPAAQRDALTKMEQSVFTEMRDFAK</sequence>
<keyword evidence="3" id="KW-1185">Reference proteome</keyword>
<feature type="domain" description="Pyridoxamine 5'-phosphate oxidase N-terminal" evidence="1">
    <location>
        <begin position="13"/>
        <end position="95"/>
    </location>
</feature>
<dbReference type="Gene3D" id="2.30.110.10">
    <property type="entry name" value="Electron Transport, Fmn-binding Protein, Chain A"/>
    <property type="match status" value="1"/>
</dbReference>
<reference evidence="2" key="1">
    <citation type="submission" date="2019-12" db="EMBL/GenBank/DDBJ databases">
        <title>Comparative genomics gives insights into the taxonomy of the Azoarcus-Aromatoleum group and reveals separate origins of nif in the plant-associated Azoarcus and non-plant-associated Aromatoleum sub-groups.</title>
        <authorList>
            <person name="Lafos M."/>
            <person name="Maluk M."/>
            <person name="Batista M."/>
            <person name="Junghare M."/>
            <person name="Carmona M."/>
            <person name="Faoro H."/>
            <person name="Cruz L.M."/>
            <person name="Battistoni F."/>
            <person name="De Souza E."/>
            <person name="Pedrosa F."/>
            <person name="Chen W.-M."/>
            <person name="Poole P.S."/>
            <person name="Dixon R.A."/>
            <person name="James E.K."/>
        </authorList>
    </citation>
    <scope>NUCLEOTIDE SEQUENCE</scope>
    <source>
        <strain evidence="2">LuFRes1</strain>
    </source>
</reference>
<evidence type="ECO:0000313" key="3">
    <source>
        <dbReference type="Proteomes" id="UP000615989"/>
    </source>
</evidence>
<gene>
    <name evidence="2" type="ORF">GO606_12000</name>
</gene>
<accession>A0ABX1PNH2</accession>
<dbReference type="Proteomes" id="UP000615989">
    <property type="component" value="Unassembled WGS sequence"/>
</dbReference>
<dbReference type="Pfam" id="PF01243">
    <property type="entry name" value="PNPOx_N"/>
    <property type="match status" value="1"/>
</dbReference>
<comment type="caution">
    <text evidence="2">The sequence shown here is derived from an EMBL/GenBank/DDBJ whole genome shotgun (WGS) entry which is preliminary data.</text>
</comment>
<organism evidence="2 3">
    <name type="scientific">Aromatoleum anaerobium</name>
    <dbReference type="NCBI Taxonomy" id="182180"/>
    <lineage>
        <taxon>Bacteria</taxon>
        <taxon>Pseudomonadati</taxon>
        <taxon>Pseudomonadota</taxon>
        <taxon>Betaproteobacteria</taxon>
        <taxon>Rhodocyclales</taxon>
        <taxon>Rhodocyclaceae</taxon>
        <taxon>Aromatoleum</taxon>
    </lineage>
</organism>